<dbReference type="OrthoDB" id="5143214at2759"/>
<proteinExistence type="predicted"/>
<dbReference type="HOGENOM" id="CLU_814253_0_0_1"/>
<evidence type="ECO:0000313" key="2">
    <source>
        <dbReference type="Proteomes" id="UP000028045"/>
    </source>
</evidence>
<sequence length="341" mass="39460">MEALAAEFDFDSDERRMRCAPHFLNLTTKAMMYGSKRDNFNELLAYWGDKDFMTEEDEQRQLSDAINELATDDDDVGMPSMDESFELETVPGDSQSQYPLPEIINAEEMDKYRKFGPFGKLHNIGIALRTSSQLLEDFFEAQRQTAPNEPVLTWVQNVSLNRMLAIIEERWLSQGGREQDKPAILKDKLSLEEWKVVFAAQKILQPFKVASKQLQGEGIAGKRSTSGGFDEYFPVVDMLLDHLELAVRGVIIEEDDDQIMQEVQLFNHMDAKTRRLLKVYIKLGWKKLNDYYDKLTSAAYVAAAVFHSCKKWRALERLWNQLPSRQTSEWKRTYTRSLTTI</sequence>
<dbReference type="AlphaFoldDB" id="A0A084B273"/>
<accession>A0A084B273</accession>
<gene>
    <name evidence="1" type="ORF">S7711_11592</name>
</gene>
<evidence type="ECO:0008006" key="3">
    <source>
        <dbReference type="Google" id="ProtNLM"/>
    </source>
</evidence>
<keyword evidence="2" id="KW-1185">Reference proteome</keyword>
<dbReference type="EMBL" id="KL648230">
    <property type="protein sequence ID" value="KEY71652.1"/>
    <property type="molecule type" value="Genomic_DNA"/>
</dbReference>
<reference evidence="1 2" key="1">
    <citation type="journal article" date="2014" name="BMC Genomics">
        <title>Comparative genome sequencing reveals chemotype-specific gene clusters in the toxigenic black mold Stachybotrys.</title>
        <authorList>
            <person name="Semeiks J."/>
            <person name="Borek D."/>
            <person name="Otwinowski Z."/>
            <person name="Grishin N.V."/>
        </authorList>
    </citation>
    <scope>NUCLEOTIDE SEQUENCE [LARGE SCALE GENOMIC DNA]</scope>
    <source>
        <strain evidence="2">CBS 109288 / IBT 7711</strain>
    </source>
</reference>
<name>A0A084B273_STACB</name>
<evidence type="ECO:0000313" key="1">
    <source>
        <dbReference type="EMBL" id="KEY71652.1"/>
    </source>
</evidence>
<protein>
    <recommendedName>
        <fullName evidence="3">HAT C-terminal dimerisation domain-containing protein</fullName>
    </recommendedName>
</protein>
<organism evidence="1 2">
    <name type="scientific">Stachybotrys chartarum (strain CBS 109288 / IBT 7711)</name>
    <name type="common">Toxic black mold</name>
    <name type="synonym">Stilbospora chartarum</name>
    <dbReference type="NCBI Taxonomy" id="1280523"/>
    <lineage>
        <taxon>Eukaryota</taxon>
        <taxon>Fungi</taxon>
        <taxon>Dikarya</taxon>
        <taxon>Ascomycota</taxon>
        <taxon>Pezizomycotina</taxon>
        <taxon>Sordariomycetes</taxon>
        <taxon>Hypocreomycetidae</taxon>
        <taxon>Hypocreales</taxon>
        <taxon>Stachybotryaceae</taxon>
        <taxon>Stachybotrys</taxon>
    </lineage>
</organism>
<dbReference type="Proteomes" id="UP000028045">
    <property type="component" value="Unassembled WGS sequence"/>
</dbReference>